<comment type="caution">
    <text evidence="2">The sequence shown here is derived from an EMBL/GenBank/DDBJ whole genome shotgun (WGS) entry which is preliminary data.</text>
</comment>
<feature type="compositionally biased region" description="Acidic residues" evidence="1">
    <location>
        <begin position="592"/>
        <end position="608"/>
    </location>
</feature>
<feature type="region of interest" description="Disordered" evidence="1">
    <location>
        <begin position="43"/>
        <end position="98"/>
    </location>
</feature>
<name>A0A8H2ZG29_9SACH</name>
<feature type="region of interest" description="Disordered" evidence="1">
    <location>
        <begin position="580"/>
        <end position="608"/>
    </location>
</feature>
<evidence type="ECO:0000313" key="2">
    <source>
        <dbReference type="EMBL" id="CAB4252365.1"/>
    </source>
</evidence>
<feature type="region of interest" description="Disordered" evidence="1">
    <location>
        <begin position="1"/>
        <end position="21"/>
    </location>
</feature>
<proteinExistence type="predicted"/>
<feature type="region of interest" description="Disordered" evidence="1">
    <location>
        <begin position="524"/>
        <end position="550"/>
    </location>
</feature>
<feature type="region of interest" description="Disordered" evidence="1">
    <location>
        <begin position="325"/>
        <end position="367"/>
    </location>
</feature>
<dbReference type="GeneID" id="64855490"/>
<reference evidence="2 3" key="1">
    <citation type="submission" date="2020-05" db="EMBL/GenBank/DDBJ databases">
        <authorList>
            <person name="Casaregola S."/>
            <person name="Devillers H."/>
            <person name="Grondin C."/>
        </authorList>
    </citation>
    <scope>NUCLEOTIDE SEQUENCE [LARGE SCALE GENOMIC DNA]</scope>
    <source>
        <strain evidence="2 3">CLIB 1767</strain>
    </source>
</reference>
<gene>
    <name evidence="2" type="ORF">KABA2_01S11968</name>
</gene>
<accession>A0A8H2ZG29</accession>
<feature type="compositionally biased region" description="Polar residues" evidence="1">
    <location>
        <begin position="43"/>
        <end position="64"/>
    </location>
</feature>
<dbReference type="OrthoDB" id="10423722at2759"/>
<feature type="compositionally biased region" description="Basic and acidic residues" evidence="1">
    <location>
        <begin position="148"/>
        <end position="166"/>
    </location>
</feature>
<feature type="region of interest" description="Disordered" evidence="1">
    <location>
        <begin position="132"/>
        <end position="187"/>
    </location>
</feature>
<protein>
    <submittedName>
        <fullName evidence="2">Similar to Saccharomyces cerevisiae YDR310C SUM1 Transcriptional repressor required for mitotic repression of middle sporulation-specific genes</fullName>
    </submittedName>
</protein>
<feature type="compositionally biased region" description="Polar residues" evidence="1">
    <location>
        <begin position="167"/>
        <end position="180"/>
    </location>
</feature>
<feature type="compositionally biased region" description="Polar residues" evidence="1">
    <location>
        <begin position="581"/>
        <end position="590"/>
    </location>
</feature>
<dbReference type="RefSeq" id="XP_041404403.1">
    <property type="nucleotide sequence ID" value="XM_041548469.1"/>
</dbReference>
<keyword evidence="3" id="KW-1185">Reference proteome</keyword>
<evidence type="ECO:0000313" key="3">
    <source>
        <dbReference type="Proteomes" id="UP000644660"/>
    </source>
</evidence>
<dbReference type="EMBL" id="CAEFZW010000001">
    <property type="protein sequence ID" value="CAB4252365.1"/>
    <property type="molecule type" value="Genomic_DNA"/>
</dbReference>
<sequence>MSSDTNQSNSAIPNKGSKTNFLNSQNILGIESFSQINITSTIPNSAQSTNANPSKDSHANTTITKDQEEIEETQSSIIIPQPTNVVNKSNPEKTKQKTGIANIADVGYIPKENEDASELTLTIPTELKSQINTDQNDVVSINSAPESSDTHPTEERNENSKSKQRESSFTVNSRPTSSEPMSIADIQPPNGIILQEPFANNDKDTDTLKMKQSDMPLKIPSIDMITKIDENFQTMNRRCRTIEEELLKSNTTISESLNSISELMQKFFKNQEILKMELATIKKSQLKIDVKNVKHISNKIRRERLIGYEDDVEYEIISRNLLRERPTSSSRTEDDHKRRKLSPNEQRRKNKSKQVKPEKPVKPVKPTKMQRIADEVFQKSHPEIAEPLDSNKQHVESTEQTKIKVNPISPIIINNGSTNIPTTAPNAISNMTYNSGPDKNSVIYQHDPSALNFRRTNDLYSNPASSLVNLSASPEFSKQLSSVTKKSTNHIIEMNRPARILGAPHTLGATSTSQVIPIPASNPQSKIKQEETPLSLPNPATVRDIPDNYDNMHNDTMVDTEYDIPESNNDVQDSRVETNPIKESTGQPELQSEPEPEVGLELEPEPESVEEIRKPKVKNFKLTLAGKQKRTIQLYVVDDVLYTGDSPYSAISLVYFVDLKYSEIRRTRETTSINYTFGFPHMLIDEGDKAMEILGMNLMTPEYLQSVEYFLGDFLQACHLVDDKLNPGCTTDIWRRYRNLFLLLMNWRQLAREKRGFRRYTILHAVKEMENFRLHVNPRDSATTEPYGLNKINQRKICESGAVRGWMYQVETTLPVIGQNGINESNINNALDALLKPPPNNPAFVPYALVKAPQGVEVV</sequence>
<evidence type="ECO:0000256" key="1">
    <source>
        <dbReference type="SAM" id="MobiDB-lite"/>
    </source>
</evidence>
<dbReference type="Proteomes" id="UP000644660">
    <property type="component" value="Unassembled WGS sequence"/>
</dbReference>
<dbReference type="AlphaFoldDB" id="A0A8H2ZG29"/>
<organism evidence="2 3">
    <name type="scientific">Maudiozyma barnettii</name>
    <dbReference type="NCBI Taxonomy" id="61262"/>
    <lineage>
        <taxon>Eukaryota</taxon>
        <taxon>Fungi</taxon>
        <taxon>Dikarya</taxon>
        <taxon>Ascomycota</taxon>
        <taxon>Saccharomycotina</taxon>
        <taxon>Saccharomycetes</taxon>
        <taxon>Saccharomycetales</taxon>
        <taxon>Saccharomycetaceae</taxon>
        <taxon>Maudiozyma</taxon>
    </lineage>
</organism>
<feature type="compositionally biased region" description="Basic and acidic residues" evidence="1">
    <location>
        <begin position="325"/>
        <end position="336"/>
    </location>
</feature>
<feature type="compositionally biased region" description="Polar residues" evidence="1">
    <location>
        <begin position="132"/>
        <end position="147"/>
    </location>
</feature>